<accession>A0A151ZEK9</accession>
<comment type="caution">
    <text evidence="8">The sequence shown here is derived from an EMBL/GenBank/DDBJ whole genome shotgun (WGS) entry which is preliminary data.</text>
</comment>
<evidence type="ECO:0000256" key="1">
    <source>
        <dbReference type="ARBA" id="ARBA00004141"/>
    </source>
</evidence>
<dbReference type="GO" id="GO:0016020">
    <property type="term" value="C:membrane"/>
    <property type="evidence" value="ECO:0007669"/>
    <property type="project" value="UniProtKB-SubCell"/>
</dbReference>
<evidence type="ECO:0000256" key="6">
    <source>
        <dbReference type="SAM" id="MobiDB-lite"/>
    </source>
</evidence>
<keyword evidence="4" id="KW-1133">Transmembrane helix</keyword>
<evidence type="ECO:0000313" key="8">
    <source>
        <dbReference type="EMBL" id="KYQ92393.1"/>
    </source>
</evidence>
<evidence type="ECO:0000256" key="4">
    <source>
        <dbReference type="ARBA" id="ARBA00022989"/>
    </source>
</evidence>
<gene>
    <name evidence="8" type="ORF">DLAC_06364</name>
</gene>
<name>A0A151ZEK9_TIELA</name>
<dbReference type="PANTHER" id="PTHR16932">
    <property type="entry name" value="INTERFERON ALPHA-INDUCIBLE PROTEIN 27"/>
    <property type="match status" value="1"/>
</dbReference>
<feature type="chain" id="PRO_5007593283" description="Transmembrane protein" evidence="7">
    <location>
        <begin position="21"/>
        <end position="165"/>
    </location>
</feature>
<proteinExistence type="inferred from homology"/>
<dbReference type="InParanoid" id="A0A151ZEK9"/>
<feature type="signal peptide" evidence="7">
    <location>
        <begin position="1"/>
        <end position="20"/>
    </location>
</feature>
<comment type="subcellular location">
    <subcellularLocation>
        <location evidence="1">Membrane</location>
        <topology evidence="1">Multi-pass membrane protein</topology>
    </subcellularLocation>
</comment>
<evidence type="ECO:0000256" key="3">
    <source>
        <dbReference type="ARBA" id="ARBA00022692"/>
    </source>
</evidence>
<evidence type="ECO:0000256" key="5">
    <source>
        <dbReference type="ARBA" id="ARBA00023136"/>
    </source>
</evidence>
<keyword evidence="7" id="KW-0732">Signal</keyword>
<feature type="region of interest" description="Disordered" evidence="6">
    <location>
        <begin position="31"/>
        <end position="59"/>
    </location>
</feature>
<evidence type="ECO:0000313" key="9">
    <source>
        <dbReference type="Proteomes" id="UP000076078"/>
    </source>
</evidence>
<dbReference type="Pfam" id="PF06140">
    <property type="entry name" value="Ifi-6-16"/>
    <property type="match status" value="1"/>
</dbReference>
<protein>
    <recommendedName>
        <fullName evidence="10">Transmembrane protein</fullName>
    </recommendedName>
</protein>
<dbReference type="FunCoup" id="A0A151ZEK9">
    <property type="interactions" value="1"/>
</dbReference>
<evidence type="ECO:0000256" key="2">
    <source>
        <dbReference type="ARBA" id="ARBA00007262"/>
    </source>
</evidence>
<dbReference type="AlphaFoldDB" id="A0A151ZEK9"/>
<keyword evidence="9" id="KW-1185">Reference proteome</keyword>
<dbReference type="InterPro" id="IPR009311">
    <property type="entry name" value="IFI6/IFI27-like"/>
</dbReference>
<organism evidence="8 9">
    <name type="scientific">Tieghemostelium lacteum</name>
    <name type="common">Slime mold</name>
    <name type="synonym">Dictyostelium lacteum</name>
    <dbReference type="NCBI Taxonomy" id="361077"/>
    <lineage>
        <taxon>Eukaryota</taxon>
        <taxon>Amoebozoa</taxon>
        <taxon>Evosea</taxon>
        <taxon>Eumycetozoa</taxon>
        <taxon>Dictyostelia</taxon>
        <taxon>Dictyosteliales</taxon>
        <taxon>Raperosteliaceae</taxon>
        <taxon>Tieghemostelium</taxon>
    </lineage>
</organism>
<keyword evidence="5" id="KW-0472">Membrane</keyword>
<dbReference type="OrthoDB" id="440424at2759"/>
<dbReference type="Proteomes" id="UP000076078">
    <property type="component" value="Unassembled WGS sequence"/>
</dbReference>
<sequence length="165" mass="16706">MVKSKIILSLLLSFILVSHGFVQQNLVNSESSIESDDDPSTTIDNDKEGVETPPNQESSTMRTAKFIVGGAVVGSGVVVATPFILSAVGFTSVGIAAGTIAANTMAYLGSGSLIVGSAQSIGAAGVATSTIVFGGTAGATLGNLVSKFFVKDTNQDNNSTTTNEI</sequence>
<evidence type="ECO:0000256" key="7">
    <source>
        <dbReference type="SAM" id="SignalP"/>
    </source>
</evidence>
<comment type="similarity">
    <text evidence="2">Belongs to the IFI6/IFI27 family.</text>
</comment>
<dbReference type="PANTHER" id="PTHR16932:SF18">
    <property type="entry name" value="INTERFERON, ALPHA-INDUCIBLE PROTEIN 27-LIKE 2"/>
    <property type="match status" value="1"/>
</dbReference>
<dbReference type="InterPro" id="IPR038213">
    <property type="entry name" value="IFI6/IFI27-like_sf"/>
</dbReference>
<reference evidence="8 9" key="1">
    <citation type="submission" date="2015-12" db="EMBL/GenBank/DDBJ databases">
        <title>Dictyostelia acquired genes for synthesis and detection of signals that induce cell-type specialization by lateral gene transfer from prokaryotes.</title>
        <authorList>
            <person name="Gloeckner G."/>
            <person name="Schaap P."/>
        </authorList>
    </citation>
    <scope>NUCLEOTIDE SEQUENCE [LARGE SCALE GENOMIC DNA]</scope>
    <source>
        <strain evidence="8 9">TK</strain>
    </source>
</reference>
<dbReference type="EMBL" id="LODT01000029">
    <property type="protein sequence ID" value="KYQ92393.1"/>
    <property type="molecule type" value="Genomic_DNA"/>
</dbReference>
<dbReference type="Gene3D" id="6.10.110.10">
    <property type="match status" value="1"/>
</dbReference>
<evidence type="ECO:0008006" key="10">
    <source>
        <dbReference type="Google" id="ProtNLM"/>
    </source>
</evidence>
<keyword evidence="3" id="KW-0812">Transmembrane</keyword>